<dbReference type="RefSeq" id="WP_097278228.1">
    <property type="nucleotide sequence ID" value="NZ_OCNJ01000002.1"/>
</dbReference>
<dbReference type="OrthoDB" id="9792093at2"/>
<proteinExistence type="predicted"/>
<accession>A0A286GAI8</accession>
<evidence type="ECO:0000259" key="1">
    <source>
        <dbReference type="PROSITE" id="PS50943"/>
    </source>
</evidence>
<feature type="domain" description="HTH cro/C1-type" evidence="1">
    <location>
        <begin position="34"/>
        <end position="88"/>
    </location>
</feature>
<dbReference type="InterPro" id="IPR010982">
    <property type="entry name" value="Lambda_DNA-bd_dom_sf"/>
</dbReference>
<dbReference type="Pfam" id="PF13560">
    <property type="entry name" value="HTH_31"/>
    <property type="match status" value="1"/>
</dbReference>
<dbReference type="GO" id="GO:0003677">
    <property type="term" value="F:DNA binding"/>
    <property type="evidence" value="ECO:0007669"/>
    <property type="project" value="InterPro"/>
</dbReference>
<dbReference type="InterPro" id="IPR001387">
    <property type="entry name" value="Cro/C1-type_HTH"/>
</dbReference>
<evidence type="ECO:0000313" key="2">
    <source>
        <dbReference type="EMBL" id="SOD92543.1"/>
    </source>
</evidence>
<dbReference type="PROSITE" id="PS50943">
    <property type="entry name" value="HTH_CROC1"/>
    <property type="match status" value="1"/>
</dbReference>
<dbReference type="EMBL" id="OCNJ01000002">
    <property type="protein sequence ID" value="SOD92543.1"/>
    <property type="molecule type" value="Genomic_DNA"/>
</dbReference>
<evidence type="ECO:0000313" key="3">
    <source>
        <dbReference type="Proteomes" id="UP000219621"/>
    </source>
</evidence>
<keyword evidence="3" id="KW-1185">Reference proteome</keyword>
<dbReference type="Proteomes" id="UP000219621">
    <property type="component" value="Unassembled WGS sequence"/>
</dbReference>
<organism evidence="2 3">
    <name type="scientific">Caenispirillum bisanense</name>
    <dbReference type="NCBI Taxonomy" id="414052"/>
    <lineage>
        <taxon>Bacteria</taxon>
        <taxon>Pseudomonadati</taxon>
        <taxon>Pseudomonadota</taxon>
        <taxon>Alphaproteobacteria</taxon>
        <taxon>Rhodospirillales</taxon>
        <taxon>Novispirillaceae</taxon>
        <taxon>Caenispirillum</taxon>
    </lineage>
</organism>
<dbReference type="CDD" id="cd00093">
    <property type="entry name" value="HTH_XRE"/>
    <property type="match status" value="1"/>
</dbReference>
<name>A0A286GAI8_9PROT</name>
<dbReference type="Gene3D" id="1.10.260.40">
    <property type="entry name" value="lambda repressor-like DNA-binding domains"/>
    <property type="match status" value="1"/>
</dbReference>
<gene>
    <name evidence="2" type="ORF">SAMN05421508_102487</name>
</gene>
<sequence>MMKKKVGFAGLLADARNSPEYKAERLALQFAAELERLMEEKSITRAQLAKKAGVSKAYITKLFSGEGNYTLETMVRFADAVGADLHQHLCDGGRRMRWLESIPGGRMTTVPTPLARKTVVSRMDENDDGLTSAA</sequence>
<dbReference type="SUPFAM" id="SSF47413">
    <property type="entry name" value="lambda repressor-like DNA-binding domains"/>
    <property type="match status" value="1"/>
</dbReference>
<protein>
    <submittedName>
        <fullName evidence="2">Helix-turn-helix domain-containing protein</fullName>
    </submittedName>
</protein>
<dbReference type="SMART" id="SM00530">
    <property type="entry name" value="HTH_XRE"/>
    <property type="match status" value="1"/>
</dbReference>
<reference evidence="2 3" key="1">
    <citation type="submission" date="2017-09" db="EMBL/GenBank/DDBJ databases">
        <authorList>
            <person name="Ehlers B."/>
            <person name="Leendertz F.H."/>
        </authorList>
    </citation>
    <scope>NUCLEOTIDE SEQUENCE [LARGE SCALE GENOMIC DNA]</scope>
    <source>
        <strain evidence="2 3">USBA 140</strain>
    </source>
</reference>
<dbReference type="AlphaFoldDB" id="A0A286GAI8"/>